<feature type="domain" description="Transcription regulator PadR N-terminal" evidence="2">
    <location>
        <begin position="1"/>
        <end position="59"/>
    </location>
</feature>
<proteinExistence type="predicted"/>
<dbReference type="SUPFAM" id="SSF46785">
    <property type="entry name" value="Winged helix' DNA-binding domain"/>
    <property type="match status" value="1"/>
</dbReference>
<reference evidence="3 4" key="1">
    <citation type="journal article" date="2015" name="Genome Announc.">
        <title>Complete Genome Sequence of the Type Strain Corynebacterium testudinoris DSM 44614, Recovered from Necrotic Lesions in the Mouth of a Tortoise.</title>
        <authorList>
            <person name="Ruckert C."/>
            <person name="Kriete M."/>
            <person name="Jaenicke S."/>
            <person name="Winkler A."/>
            <person name="Tauch A."/>
        </authorList>
    </citation>
    <scope>NUCLEOTIDE SEQUENCE [LARGE SCALE GENOMIC DNA]</scope>
    <source>
        <strain evidence="3 4">DSM 44614</strain>
    </source>
</reference>
<evidence type="ECO:0000313" key="3">
    <source>
        <dbReference type="EMBL" id="AKK08016.1"/>
    </source>
</evidence>
<evidence type="ECO:0000313" key="4">
    <source>
        <dbReference type="Proteomes" id="UP000035540"/>
    </source>
</evidence>
<gene>
    <name evidence="3" type="ORF">CTEST_02805</name>
</gene>
<dbReference type="Gene3D" id="1.10.10.10">
    <property type="entry name" value="Winged helix-like DNA-binding domain superfamily/Winged helix DNA-binding domain"/>
    <property type="match status" value="1"/>
</dbReference>
<dbReference type="InterPro" id="IPR036390">
    <property type="entry name" value="WH_DNA-bd_sf"/>
</dbReference>
<dbReference type="PANTHER" id="PTHR43252">
    <property type="entry name" value="TRANSCRIPTIONAL REGULATOR YQJI"/>
    <property type="match status" value="1"/>
</dbReference>
<dbReference type="EMBL" id="CP011545">
    <property type="protein sequence ID" value="AKK08016.1"/>
    <property type="molecule type" value="Genomic_DNA"/>
</dbReference>
<evidence type="ECO:0000256" key="1">
    <source>
        <dbReference type="SAM" id="MobiDB-lite"/>
    </source>
</evidence>
<keyword evidence="4" id="KW-1185">Reference proteome</keyword>
<dbReference type="Pfam" id="PF03551">
    <property type="entry name" value="PadR"/>
    <property type="match status" value="1"/>
</dbReference>
<name>A0A0G3H3N4_9CORY</name>
<protein>
    <submittedName>
        <fullName evidence="3">Putative transcriptional regulator</fullName>
    </submittedName>
</protein>
<dbReference type="InterPro" id="IPR036388">
    <property type="entry name" value="WH-like_DNA-bd_sf"/>
</dbReference>
<sequence length="121" mass="13533">MHGYQIISTIAERTEQRWTPSAGAIYPRLAMLEDEGLITITVNDGRKLATLTDRGQESVDKRADDGDILDAYRDPEQPGGPHGERRAAFRRLKEAVRGADDDNTERIVEILQEATDKIEAL</sequence>
<accession>A0A0G3H3N4</accession>
<dbReference type="KEGG" id="cted:CTEST_02805"/>
<organism evidence="3 4">
    <name type="scientific">Corynebacterium testudinoris</name>
    <dbReference type="NCBI Taxonomy" id="136857"/>
    <lineage>
        <taxon>Bacteria</taxon>
        <taxon>Bacillati</taxon>
        <taxon>Actinomycetota</taxon>
        <taxon>Actinomycetes</taxon>
        <taxon>Mycobacteriales</taxon>
        <taxon>Corynebacteriaceae</taxon>
        <taxon>Corynebacterium</taxon>
    </lineage>
</organism>
<dbReference type="PATRIC" id="fig|136857.5.peg.552"/>
<dbReference type="STRING" id="136857.CTEST_02805"/>
<feature type="region of interest" description="Disordered" evidence="1">
    <location>
        <begin position="53"/>
        <end position="87"/>
    </location>
</feature>
<evidence type="ECO:0000259" key="2">
    <source>
        <dbReference type="Pfam" id="PF03551"/>
    </source>
</evidence>
<dbReference type="InterPro" id="IPR005149">
    <property type="entry name" value="Tscrpt_reg_PadR_N"/>
</dbReference>
<dbReference type="PANTHER" id="PTHR43252:SF7">
    <property type="entry name" value="TRANSCRIPTIONAL REGULATOR YQJI"/>
    <property type="match status" value="1"/>
</dbReference>
<dbReference type="AlphaFoldDB" id="A0A0G3H3N4"/>
<reference evidence="4" key="2">
    <citation type="submission" date="2015-05" db="EMBL/GenBank/DDBJ databases">
        <title>Complete genome sequence of Corynebacterium testudinoris DSM 44614, recovered from necrotic lesions in the mouth of a tortoise.</title>
        <authorList>
            <person name="Ruckert C."/>
            <person name="Albersmeier A."/>
            <person name="Winkler A."/>
            <person name="Tauch A."/>
        </authorList>
    </citation>
    <scope>NUCLEOTIDE SEQUENCE [LARGE SCALE GENOMIC DNA]</scope>
    <source>
        <strain evidence="4">DSM 44614</strain>
    </source>
</reference>
<feature type="compositionally biased region" description="Basic and acidic residues" evidence="1">
    <location>
        <begin position="54"/>
        <end position="87"/>
    </location>
</feature>
<dbReference type="Proteomes" id="UP000035540">
    <property type="component" value="Chromosome"/>
</dbReference>